<feature type="coiled-coil region" evidence="1">
    <location>
        <begin position="526"/>
        <end position="553"/>
    </location>
</feature>
<dbReference type="InterPro" id="IPR029492">
    <property type="entry name" value="DUF4435"/>
</dbReference>
<dbReference type="AlphaFoldDB" id="A0A4Z0RVK5"/>
<feature type="domain" description="DUF4435" evidence="3">
    <location>
        <begin position="372"/>
        <end position="553"/>
    </location>
</feature>
<evidence type="ECO:0000256" key="1">
    <source>
        <dbReference type="SAM" id="Coils"/>
    </source>
</evidence>
<evidence type="ECO:0000313" key="4">
    <source>
        <dbReference type="EMBL" id="TGE72057.1"/>
    </source>
</evidence>
<keyword evidence="1" id="KW-0175">Coiled coil</keyword>
<dbReference type="Pfam" id="PF14491">
    <property type="entry name" value="DUF4435"/>
    <property type="match status" value="1"/>
</dbReference>
<dbReference type="GO" id="GO:0016887">
    <property type="term" value="F:ATP hydrolysis activity"/>
    <property type="evidence" value="ECO:0007669"/>
    <property type="project" value="InterPro"/>
</dbReference>
<feature type="domain" description="ATPase AAA-type core" evidence="2">
    <location>
        <begin position="198"/>
        <end position="329"/>
    </location>
</feature>
<dbReference type="Gene3D" id="3.40.50.300">
    <property type="entry name" value="P-loop containing nucleotide triphosphate hydrolases"/>
    <property type="match status" value="1"/>
</dbReference>
<dbReference type="Proteomes" id="UP000297646">
    <property type="component" value="Unassembled WGS sequence"/>
</dbReference>
<proteinExistence type="predicted"/>
<protein>
    <recommendedName>
        <fullName evidence="6">ATPase AAA-type core domain-containing protein</fullName>
    </recommendedName>
</protein>
<sequence>MISVDKLLKKLETLNEQYDKVLGSETPTGYWFGRVKDAVRLIEQNISGNEQLRVALDGVADNYQQNLDFFGMPVKSDNLSKEEYAASLKSILGNFYARVISDFKRLEYLSVINDTNVILVGGNGAGKSSFASYIKQASTSNIVMVAAQKYLFIDINGNFQYQTMTGDDVRSAQSVDIAALGRKETELYSFRDANEALFTKLLRAMVNDHVIEHTAFHGNTEDFRSNFTRLQEAWKLIFPDIEFVLDALNRTLRVKKKDEEYPVNAMSDGEKVSLFHLLQILFVDDNSFVLVDEPESFLNPTLSNLLWDTLEAVRPDIKFIYISHNMSFVGSRKEASLIWIKSFEYPDERELEPMQGIESLPRELVAQLAGTRKPIIFIEGDYSSPDYALFSGMFSEDARVFPVGGHDTVRMYTKSYNNAPEFNGGKAFGIVDRDLMDENEISISLEDDIYTLLFNEIEMMYFDEDILSMYLTQLSYSTVEVVKKIDDFKNAFFEKVRTSIDEITSMKSKAMLDSFLARERVEKYKNVSVRDMLQEVQQKLSDLNLEEKDKEFKSRIIHQDKQKPAETAS</sequence>
<evidence type="ECO:0000313" key="5">
    <source>
        <dbReference type="Proteomes" id="UP000297646"/>
    </source>
</evidence>
<dbReference type="SUPFAM" id="SSF52540">
    <property type="entry name" value="P-loop containing nucleoside triphosphate hydrolases"/>
    <property type="match status" value="1"/>
</dbReference>
<dbReference type="RefSeq" id="WP_135519708.1">
    <property type="nucleotide sequence ID" value="NZ_PVSN01000044.1"/>
</dbReference>
<dbReference type="InterPro" id="IPR027417">
    <property type="entry name" value="P-loop_NTPase"/>
</dbReference>
<gene>
    <name evidence="4" type="ORF">C6P11_06660</name>
</gene>
<dbReference type="OrthoDB" id="308933at2"/>
<dbReference type="Pfam" id="PF13304">
    <property type="entry name" value="AAA_21"/>
    <property type="match status" value="1"/>
</dbReference>
<reference evidence="4 5" key="1">
    <citation type="submission" date="2018-03" db="EMBL/GenBank/DDBJ databases">
        <title>Genome sequencing of Weissella confusa isolates.</title>
        <authorList>
            <person name="Kajala I."/>
            <person name="Baruah R."/>
            <person name="Bergsveinson J."/>
            <person name="Juvonen R."/>
            <person name="Ziola B."/>
        </authorList>
    </citation>
    <scope>NUCLEOTIDE SEQUENCE [LARGE SCALE GENOMIC DNA]</scope>
    <source>
        <strain evidence="4 5">VTT E-062653</strain>
    </source>
</reference>
<comment type="caution">
    <text evidence="4">The sequence shown here is derived from an EMBL/GenBank/DDBJ whole genome shotgun (WGS) entry which is preliminary data.</text>
</comment>
<dbReference type="EMBL" id="PVSN01000044">
    <property type="protein sequence ID" value="TGE72057.1"/>
    <property type="molecule type" value="Genomic_DNA"/>
</dbReference>
<name>A0A4Z0RVK5_WEICO</name>
<dbReference type="GO" id="GO:0005524">
    <property type="term" value="F:ATP binding"/>
    <property type="evidence" value="ECO:0007669"/>
    <property type="project" value="InterPro"/>
</dbReference>
<evidence type="ECO:0000259" key="2">
    <source>
        <dbReference type="Pfam" id="PF13304"/>
    </source>
</evidence>
<organism evidence="4 5">
    <name type="scientific">Weissella confusa</name>
    <name type="common">Lactobacillus confusus</name>
    <dbReference type="NCBI Taxonomy" id="1583"/>
    <lineage>
        <taxon>Bacteria</taxon>
        <taxon>Bacillati</taxon>
        <taxon>Bacillota</taxon>
        <taxon>Bacilli</taxon>
        <taxon>Lactobacillales</taxon>
        <taxon>Lactobacillaceae</taxon>
        <taxon>Weissella</taxon>
    </lineage>
</organism>
<accession>A0A4Z0RVK5</accession>
<evidence type="ECO:0008006" key="6">
    <source>
        <dbReference type="Google" id="ProtNLM"/>
    </source>
</evidence>
<dbReference type="InterPro" id="IPR003959">
    <property type="entry name" value="ATPase_AAA_core"/>
</dbReference>
<evidence type="ECO:0000259" key="3">
    <source>
        <dbReference type="Pfam" id="PF14491"/>
    </source>
</evidence>